<dbReference type="AlphaFoldDB" id="A0A7H9KER1"/>
<name>A0A7H9KER1_9ESCH</name>
<keyword evidence="1" id="KW-0804">Transcription</keyword>
<evidence type="ECO:0000313" key="4">
    <source>
        <dbReference type="Proteomes" id="UP000512115"/>
    </source>
</evidence>
<feature type="domain" description="NusG-like N-terminal" evidence="2">
    <location>
        <begin position="13"/>
        <end position="108"/>
    </location>
</feature>
<organism evidence="3 4">
    <name type="scientific">Escherichia marmotae</name>
    <dbReference type="NCBI Taxonomy" id="1499973"/>
    <lineage>
        <taxon>Bacteria</taxon>
        <taxon>Pseudomonadati</taxon>
        <taxon>Pseudomonadota</taxon>
        <taxon>Gammaproteobacteria</taxon>
        <taxon>Enterobacterales</taxon>
        <taxon>Enterobacteriaceae</taxon>
        <taxon>Escherichia</taxon>
    </lineage>
</organism>
<evidence type="ECO:0000313" key="3">
    <source>
        <dbReference type="EMBL" id="QLV04240.1"/>
    </source>
</evidence>
<protein>
    <submittedName>
        <fullName evidence="3">Transcription termination factor NusG</fullName>
    </submittedName>
</protein>
<accession>A0A7H9KER1</accession>
<evidence type="ECO:0000259" key="2">
    <source>
        <dbReference type="Pfam" id="PF02357"/>
    </source>
</evidence>
<dbReference type="EMBL" id="CP056160">
    <property type="protein sequence ID" value="QLV04240.1"/>
    <property type="molecule type" value="Genomic_DNA"/>
</dbReference>
<dbReference type="RefSeq" id="WP_105289538.1">
    <property type="nucleotide sequence ID" value="NZ_CP056160.1"/>
</dbReference>
<evidence type="ECO:0000256" key="1">
    <source>
        <dbReference type="ARBA" id="ARBA00023163"/>
    </source>
</evidence>
<dbReference type="InterPro" id="IPR006645">
    <property type="entry name" value="NGN-like_dom"/>
</dbReference>
<dbReference type="InterPro" id="IPR036735">
    <property type="entry name" value="NGN_dom_sf"/>
</dbReference>
<gene>
    <name evidence="3" type="ORF">HV284_24705</name>
</gene>
<proteinExistence type="predicted"/>
<dbReference type="SUPFAM" id="SSF82679">
    <property type="entry name" value="N-utilization substance G protein NusG, N-terminal domain"/>
    <property type="match status" value="1"/>
</dbReference>
<dbReference type="Gene3D" id="3.30.70.940">
    <property type="entry name" value="NusG, N-terminal domain"/>
    <property type="match status" value="1"/>
</dbReference>
<reference evidence="3 4" key="1">
    <citation type="submission" date="2020-06" db="EMBL/GenBank/DDBJ databases">
        <title>REHAB project genomes.</title>
        <authorList>
            <person name="Shaw L.P."/>
        </authorList>
    </citation>
    <scope>NUCLEOTIDE SEQUENCE [LARGE SCALE GENOMIC DNA]</scope>
    <source>
        <strain evidence="3 4">RHBSTW-00814</strain>
        <plasmid evidence="4">prhbstw-00814_2</plasmid>
    </source>
</reference>
<dbReference type="Pfam" id="PF02357">
    <property type="entry name" value="NusG"/>
    <property type="match status" value="1"/>
</dbReference>
<dbReference type="Proteomes" id="UP000512115">
    <property type="component" value="Plasmid pRHBSTW-00814_2"/>
</dbReference>
<keyword evidence="3" id="KW-0614">Plasmid</keyword>
<dbReference type="GO" id="GO:0006354">
    <property type="term" value="P:DNA-templated transcription elongation"/>
    <property type="evidence" value="ECO:0007669"/>
    <property type="project" value="InterPro"/>
</dbReference>
<sequence>MATEQISDYPGYRWYLARHITAGKKREALFGWLSDRDMYPWTPLHLRVVRRTDAVCSFRRQVAPVFPGYFFLKADFNIHSVSAIRQHTAFIDFVRFGNRIPEVHNSIVDGLMTIYPDPAPDSGVCEALDTASDRLTPAQYQYLLHLEDLPRPVSRISMLLELVQKGLPEQ</sequence>
<geneLocation type="plasmid" evidence="4">
    <name>prhbstw-00814_2</name>
</geneLocation>